<evidence type="ECO:0000313" key="20">
    <source>
        <dbReference type="EMBL" id="KIW65904.1"/>
    </source>
</evidence>
<sequence length="506" mass="55460">MKSRISSTLVSRAHAPQCRCTAQSLTGLVSSKRTHTSSSGRTLTLRRPLQRSAAVCQRSMATPPRSPVVASTRRYQSTSTEASPSSDSALPRVLVNDMTNQELIVDFNTGTALRYPSFWLRDHCPCSECRHPSTHQRQFDTFSIDPEIKVSSVQSTPAGLEVVWPAPSEAATAGTQTQTQTQHHRSVYPWEWLHTHPPFIQASGKTTPSPPPLRTWTHVRPPSSSDSSSLPRVPYDSIISTNSNSGLTTFLQTIHTLGFCLIPRTPADPASTQALVERISHIRPTHYGGFWDVTSAPNPIDTAYTDDYLPPHTDTTYFTDPAGLQLFHCLQPATSGGGESTLVDGFAAAQHLYATAPQHYHALSTYPIVSAALGSPAGAFYNTAVARRGYPVLVHSAPSPGVTTPSPATLVQVRWNNLDRVCPSTPTFPNHTAMKAWYSAARAWSRILESPEFLITLQLQPGEPVIFDNWRVLHGRLAFQGQRRICGAYVGMDDFRARCRALGIEV</sequence>
<evidence type="ECO:0000256" key="14">
    <source>
        <dbReference type="ARBA" id="ARBA00046008"/>
    </source>
</evidence>
<evidence type="ECO:0000256" key="6">
    <source>
        <dbReference type="ARBA" id="ARBA00022723"/>
    </source>
</evidence>
<dbReference type="Gene3D" id="3.30.2020.30">
    <property type="match status" value="1"/>
</dbReference>
<dbReference type="EMBL" id="KN846960">
    <property type="protein sequence ID" value="KIW65904.1"/>
    <property type="molecule type" value="Genomic_DNA"/>
</dbReference>
<protein>
    <recommendedName>
        <fullName evidence="16">Trimethyllysine dioxygenase</fullName>
        <ecNumber evidence="5">1.14.11.8</ecNumber>
    </recommendedName>
    <alternativeName>
        <fullName evidence="12">Epsilon-trimethyllysine 2-oxoglutarate dioxygenase</fullName>
    </alternativeName>
    <alternativeName>
        <fullName evidence="11">TML hydroxylase</fullName>
    </alternativeName>
    <alternativeName>
        <fullName evidence="13">TML-alpha-ketoglutarate dioxygenase</fullName>
    </alternativeName>
</protein>
<dbReference type="STRING" id="5601.A0A0D2G1A3"/>
<feature type="domain" description="TauD/TfdA-like" evidence="18">
    <location>
        <begin position="242"/>
        <end position="489"/>
    </location>
</feature>
<evidence type="ECO:0000256" key="11">
    <source>
        <dbReference type="ARBA" id="ARBA00030363"/>
    </source>
</evidence>
<accession>A0A0D2G1A3</accession>
<dbReference type="InterPro" id="IPR042098">
    <property type="entry name" value="TauD-like_sf"/>
</dbReference>
<feature type="compositionally biased region" description="Low complexity" evidence="17">
    <location>
        <begin position="77"/>
        <end position="88"/>
    </location>
</feature>
<evidence type="ECO:0000259" key="18">
    <source>
        <dbReference type="Pfam" id="PF02668"/>
    </source>
</evidence>
<organism evidence="20 21">
    <name type="scientific">Phialophora macrospora</name>
    <dbReference type="NCBI Taxonomy" id="1851006"/>
    <lineage>
        <taxon>Eukaryota</taxon>
        <taxon>Fungi</taxon>
        <taxon>Dikarya</taxon>
        <taxon>Ascomycota</taxon>
        <taxon>Pezizomycotina</taxon>
        <taxon>Eurotiomycetes</taxon>
        <taxon>Chaetothyriomycetidae</taxon>
        <taxon>Chaetothyriales</taxon>
        <taxon>Herpotrichiellaceae</taxon>
        <taxon>Phialophora</taxon>
    </lineage>
</organism>
<keyword evidence="6" id="KW-0479">Metal-binding</keyword>
<dbReference type="NCBIfam" id="TIGR02410">
    <property type="entry name" value="carnitine_TMLD"/>
    <property type="match status" value="1"/>
</dbReference>
<dbReference type="EC" id="1.14.11.8" evidence="5"/>
<dbReference type="PANTHER" id="PTHR10696:SF51">
    <property type="entry name" value="TRIMETHYLLYSINE DIOXYGENASE, MITOCHONDRIAL"/>
    <property type="match status" value="1"/>
</dbReference>
<evidence type="ECO:0000256" key="1">
    <source>
        <dbReference type="ARBA" id="ARBA00001954"/>
    </source>
</evidence>
<dbReference type="InterPro" id="IPR010376">
    <property type="entry name" value="GBBH-like_N"/>
</dbReference>
<dbReference type="InterPro" id="IPR012776">
    <property type="entry name" value="Trimethyllysine_dOase"/>
</dbReference>
<dbReference type="Gene3D" id="3.60.130.10">
    <property type="entry name" value="Clavaminate synthase-like"/>
    <property type="match status" value="1"/>
</dbReference>
<dbReference type="PANTHER" id="PTHR10696">
    <property type="entry name" value="GAMMA-BUTYROBETAINE HYDROXYLASE-RELATED"/>
    <property type="match status" value="1"/>
</dbReference>
<keyword evidence="8 20" id="KW-0223">Dioxygenase</keyword>
<comment type="similarity">
    <text evidence="4">Belongs to the gamma-BBH/TMLD family.</text>
</comment>
<evidence type="ECO:0000259" key="19">
    <source>
        <dbReference type="Pfam" id="PF06155"/>
    </source>
</evidence>
<dbReference type="GO" id="GO:0045329">
    <property type="term" value="P:carnitine biosynthetic process"/>
    <property type="evidence" value="ECO:0007669"/>
    <property type="project" value="UniProtKB-UniPathway"/>
</dbReference>
<dbReference type="GO" id="GO:0050353">
    <property type="term" value="F:trimethyllysine dioxygenase activity"/>
    <property type="evidence" value="ECO:0007669"/>
    <property type="project" value="UniProtKB-EC"/>
</dbReference>
<dbReference type="InterPro" id="IPR038492">
    <property type="entry name" value="GBBH-like_N_sf"/>
</dbReference>
<keyword evidence="21" id="KW-1185">Reference proteome</keyword>
<evidence type="ECO:0000256" key="10">
    <source>
        <dbReference type="ARBA" id="ARBA00023004"/>
    </source>
</evidence>
<keyword evidence="10" id="KW-0408">Iron</keyword>
<evidence type="ECO:0000256" key="9">
    <source>
        <dbReference type="ARBA" id="ARBA00023002"/>
    </source>
</evidence>
<dbReference type="Proteomes" id="UP000054266">
    <property type="component" value="Unassembled WGS sequence"/>
</dbReference>
<evidence type="ECO:0000256" key="2">
    <source>
        <dbReference type="ARBA" id="ARBA00001961"/>
    </source>
</evidence>
<proteinExistence type="inferred from homology"/>
<evidence type="ECO:0000256" key="15">
    <source>
        <dbReference type="ARBA" id="ARBA00049334"/>
    </source>
</evidence>
<evidence type="ECO:0000256" key="16">
    <source>
        <dbReference type="ARBA" id="ARBA00071191"/>
    </source>
</evidence>
<feature type="region of interest" description="Disordered" evidence="17">
    <location>
        <begin position="54"/>
        <end position="88"/>
    </location>
</feature>
<evidence type="ECO:0000256" key="13">
    <source>
        <dbReference type="ARBA" id="ARBA00032283"/>
    </source>
</evidence>
<reference evidence="20 21" key="1">
    <citation type="submission" date="2015-01" db="EMBL/GenBank/DDBJ databases">
        <title>The Genome Sequence of Capronia semiimmersa CBS27337.</title>
        <authorList>
            <consortium name="The Broad Institute Genomics Platform"/>
            <person name="Cuomo C."/>
            <person name="de Hoog S."/>
            <person name="Gorbushina A."/>
            <person name="Stielow B."/>
            <person name="Teixiera M."/>
            <person name="Abouelleil A."/>
            <person name="Chapman S.B."/>
            <person name="Priest M."/>
            <person name="Young S.K."/>
            <person name="Wortman J."/>
            <person name="Nusbaum C."/>
            <person name="Birren B."/>
        </authorList>
    </citation>
    <scope>NUCLEOTIDE SEQUENCE [LARGE SCALE GENOMIC DNA]</scope>
    <source>
        <strain evidence="20 21">CBS 27337</strain>
    </source>
</reference>
<dbReference type="GO" id="GO:0005739">
    <property type="term" value="C:mitochondrion"/>
    <property type="evidence" value="ECO:0007669"/>
    <property type="project" value="TreeGrafter"/>
</dbReference>
<comment type="function">
    <text evidence="14">Converts trimethyllysine (TML) into hydroxytrimethyllysine (HTML).</text>
</comment>
<evidence type="ECO:0000256" key="3">
    <source>
        <dbReference type="ARBA" id="ARBA00005022"/>
    </source>
</evidence>
<evidence type="ECO:0000256" key="12">
    <source>
        <dbReference type="ARBA" id="ARBA00031778"/>
    </source>
</evidence>
<evidence type="ECO:0000256" key="5">
    <source>
        <dbReference type="ARBA" id="ARBA00012267"/>
    </source>
</evidence>
<evidence type="ECO:0000256" key="17">
    <source>
        <dbReference type="SAM" id="MobiDB-lite"/>
    </source>
</evidence>
<comment type="pathway">
    <text evidence="3">Amine and polyamine biosynthesis; carnitine biosynthesis.</text>
</comment>
<evidence type="ECO:0000256" key="8">
    <source>
        <dbReference type="ARBA" id="ARBA00022964"/>
    </source>
</evidence>
<name>A0A0D2G1A3_9EURO</name>
<keyword evidence="7" id="KW-0124">Carnitine biosynthesis</keyword>
<dbReference type="UniPathway" id="UPA00118"/>
<dbReference type="FunFam" id="3.60.130.10:FF:000001">
    <property type="entry name" value="Trimethyllysine dioxygenase, mitochondrial"/>
    <property type="match status" value="1"/>
</dbReference>
<dbReference type="Pfam" id="PF02668">
    <property type="entry name" value="TauD"/>
    <property type="match status" value="1"/>
</dbReference>
<dbReference type="FunFam" id="3.30.2020.30:FF:000002">
    <property type="entry name" value="Putative gamma-butyrobetaine dioxygenase"/>
    <property type="match status" value="1"/>
</dbReference>
<dbReference type="GO" id="GO:0005506">
    <property type="term" value="F:iron ion binding"/>
    <property type="evidence" value="ECO:0007669"/>
    <property type="project" value="InterPro"/>
</dbReference>
<gene>
    <name evidence="20" type="ORF">PV04_08119</name>
</gene>
<dbReference type="SUPFAM" id="SSF51197">
    <property type="entry name" value="Clavaminate synthase-like"/>
    <property type="match status" value="1"/>
</dbReference>
<comment type="cofactor">
    <cofactor evidence="1">
        <name>Fe(2+)</name>
        <dbReference type="ChEBI" id="CHEBI:29033"/>
    </cofactor>
</comment>
<evidence type="ECO:0000256" key="4">
    <source>
        <dbReference type="ARBA" id="ARBA00008654"/>
    </source>
</evidence>
<dbReference type="CDD" id="cd00250">
    <property type="entry name" value="CAS_like"/>
    <property type="match status" value="1"/>
</dbReference>
<keyword evidence="9" id="KW-0560">Oxidoreductase</keyword>
<feature type="domain" description="Gamma-butyrobetaine hydroxylase-like N-terminal" evidence="19">
    <location>
        <begin position="98"/>
        <end position="194"/>
    </location>
</feature>
<dbReference type="HOGENOM" id="CLU_021859_2_2_1"/>
<dbReference type="InterPro" id="IPR050411">
    <property type="entry name" value="AlphaKG_dependent_hydroxylases"/>
</dbReference>
<comment type="catalytic activity">
    <reaction evidence="15">
        <text>N(6),N(6),N(6)-trimethyl-L-lysine + 2-oxoglutarate + O2 = (3S)-3-hydroxy-N(6),N(6),N(6)-trimethyl-L-lysine + succinate + CO2</text>
        <dbReference type="Rhea" id="RHEA:14181"/>
        <dbReference type="ChEBI" id="CHEBI:15379"/>
        <dbReference type="ChEBI" id="CHEBI:16526"/>
        <dbReference type="ChEBI" id="CHEBI:16810"/>
        <dbReference type="ChEBI" id="CHEBI:30031"/>
        <dbReference type="ChEBI" id="CHEBI:58100"/>
        <dbReference type="ChEBI" id="CHEBI:141499"/>
        <dbReference type="EC" id="1.14.11.8"/>
    </reaction>
</comment>
<dbReference type="Pfam" id="PF06155">
    <property type="entry name" value="GBBH-like_N"/>
    <property type="match status" value="1"/>
</dbReference>
<evidence type="ECO:0000256" key="7">
    <source>
        <dbReference type="ARBA" id="ARBA00022873"/>
    </source>
</evidence>
<dbReference type="InterPro" id="IPR003819">
    <property type="entry name" value="TauD/TfdA-like"/>
</dbReference>
<comment type="cofactor">
    <cofactor evidence="2">
        <name>L-ascorbate</name>
        <dbReference type="ChEBI" id="CHEBI:38290"/>
    </cofactor>
</comment>
<dbReference type="AlphaFoldDB" id="A0A0D2G1A3"/>
<evidence type="ECO:0000313" key="21">
    <source>
        <dbReference type="Proteomes" id="UP000054266"/>
    </source>
</evidence>